<sequence>MTDDRSAADHTGAGRDDRQLPPLPNLRPLLSLRPFEWPPPAPAPVANDVADGVHTNGHHHSEPFDDDFPEAAAPTGTDGDEIAEAAVSETTVVPETGQSPIPVAADPTVRIPADVVRAADTPSAATAGRRHRRRRTDDDTPERFSATRSSHHRADPAHGGRALIIGGSGAVGSLIAAGLADDGFRVAVHHGQRADRAREISRALSGRGHLAVGADLTDPDAVERMFDAVDQHFDGIDVVVHAAGTPRSTDIGAASAAWGEAWATALSVELLGAALVAQAAARSFAGRGQGGRLVLLADQGRAGTGVAMDRALSQGIAGLGAGLAVELQGQGIRVAVLSSGPSAGSDGWDPAEVASLVCRISSGPPGGPSGAVVTID</sequence>
<name>A0A7K1FN90_9ACTN</name>
<dbReference type="GO" id="GO:0016491">
    <property type="term" value="F:oxidoreductase activity"/>
    <property type="evidence" value="ECO:0007669"/>
    <property type="project" value="UniProtKB-KW"/>
</dbReference>
<gene>
    <name evidence="4" type="ORF">GIS00_16990</name>
</gene>
<evidence type="ECO:0000313" key="5">
    <source>
        <dbReference type="Proteomes" id="UP000460221"/>
    </source>
</evidence>
<reference evidence="4 5" key="1">
    <citation type="submission" date="2019-11" db="EMBL/GenBank/DDBJ databases">
        <authorList>
            <person name="Jiang L.-Q."/>
        </authorList>
    </citation>
    <scope>NUCLEOTIDE SEQUENCE [LARGE SCALE GENOMIC DNA]</scope>
    <source>
        <strain evidence="4 5">YIM 132087</strain>
    </source>
</reference>
<dbReference type="Proteomes" id="UP000460221">
    <property type="component" value="Unassembled WGS sequence"/>
</dbReference>
<feature type="region of interest" description="Disordered" evidence="3">
    <location>
        <begin position="1"/>
        <end position="77"/>
    </location>
</feature>
<dbReference type="AlphaFoldDB" id="A0A7K1FN90"/>
<dbReference type="PANTHER" id="PTHR43669:SF3">
    <property type="entry name" value="ALCOHOL DEHYDROGENASE, PUTATIVE (AFU_ORTHOLOGUE AFUA_3G03445)-RELATED"/>
    <property type="match status" value="1"/>
</dbReference>
<dbReference type="Pfam" id="PF13561">
    <property type="entry name" value="adh_short_C2"/>
    <property type="match status" value="1"/>
</dbReference>
<dbReference type="EMBL" id="WLYK01000006">
    <property type="protein sequence ID" value="MTD15631.1"/>
    <property type="molecule type" value="Genomic_DNA"/>
</dbReference>
<evidence type="ECO:0000256" key="1">
    <source>
        <dbReference type="ARBA" id="ARBA00006484"/>
    </source>
</evidence>
<keyword evidence="5" id="KW-1185">Reference proteome</keyword>
<dbReference type="SUPFAM" id="SSF51735">
    <property type="entry name" value="NAD(P)-binding Rossmann-fold domains"/>
    <property type="match status" value="1"/>
</dbReference>
<evidence type="ECO:0000256" key="3">
    <source>
        <dbReference type="SAM" id="MobiDB-lite"/>
    </source>
</evidence>
<feature type="region of interest" description="Disordered" evidence="3">
    <location>
        <begin position="120"/>
        <end position="159"/>
    </location>
</feature>
<dbReference type="PANTHER" id="PTHR43669">
    <property type="entry name" value="5-KETO-D-GLUCONATE 5-REDUCTASE"/>
    <property type="match status" value="1"/>
</dbReference>
<accession>A0A7K1FN90</accession>
<feature type="compositionally biased region" description="Basic and acidic residues" evidence="3">
    <location>
        <begin position="1"/>
        <end position="19"/>
    </location>
</feature>
<evidence type="ECO:0000313" key="4">
    <source>
        <dbReference type="EMBL" id="MTD15631.1"/>
    </source>
</evidence>
<dbReference type="Gene3D" id="3.40.50.720">
    <property type="entry name" value="NAD(P)-binding Rossmann-like Domain"/>
    <property type="match status" value="1"/>
</dbReference>
<dbReference type="RefSeq" id="WP_154769596.1">
    <property type="nucleotide sequence ID" value="NZ_WLYK01000006.1"/>
</dbReference>
<dbReference type="InterPro" id="IPR036291">
    <property type="entry name" value="NAD(P)-bd_dom_sf"/>
</dbReference>
<organism evidence="4 5">
    <name type="scientific">Nakamurella alba</name>
    <dbReference type="NCBI Taxonomy" id="2665158"/>
    <lineage>
        <taxon>Bacteria</taxon>
        <taxon>Bacillati</taxon>
        <taxon>Actinomycetota</taxon>
        <taxon>Actinomycetes</taxon>
        <taxon>Nakamurellales</taxon>
        <taxon>Nakamurellaceae</taxon>
        <taxon>Nakamurella</taxon>
    </lineage>
</organism>
<protein>
    <submittedName>
        <fullName evidence="4">SDR family oxidoreductase</fullName>
    </submittedName>
</protein>
<keyword evidence="2" id="KW-0560">Oxidoreductase</keyword>
<dbReference type="InterPro" id="IPR002347">
    <property type="entry name" value="SDR_fam"/>
</dbReference>
<comment type="similarity">
    <text evidence="1">Belongs to the short-chain dehydrogenases/reductases (SDR) family.</text>
</comment>
<comment type="caution">
    <text evidence="4">The sequence shown here is derived from an EMBL/GenBank/DDBJ whole genome shotgun (WGS) entry which is preliminary data.</text>
</comment>
<evidence type="ECO:0000256" key="2">
    <source>
        <dbReference type="ARBA" id="ARBA00023002"/>
    </source>
</evidence>
<proteinExistence type="inferred from homology"/>